<feature type="binding site" evidence="3">
    <location>
        <position position="224"/>
    </location>
    <ligand>
        <name>a divalent metal cation</name>
        <dbReference type="ChEBI" id="CHEBI:60240"/>
        <label>1</label>
    </ligand>
</feature>
<reference evidence="4 5" key="1">
    <citation type="submission" date="2019-03" db="EMBL/GenBank/DDBJ databases">
        <title>Nitrincola sp. nov. isolated from an Indian soda lake.</title>
        <authorList>
            <person name="Joshi A."/>
            <person name="Thite S.V."/>
            <person name="Joseph N."/>
            <person name="Dhotre D."/>
            <person name="Moorthy M."/>
            <person name="Shouche Y.S."/>
        </authorList>
    </citation>
    <scope>NUCLEOTIDE SEQUENCE [LARGE SCALE GENOMIC DNA]</scope>
    <source>
        <strain evidence="4 5">MEB193</strain>
    </source>
</reference>
<evidence type="ECO:0000256" key="3">
    <source>
        <dbReference type="PIRSR" id="PIRSR602678-1"/>
    </source>
</evidence>
<dbReference type="AlphaFoldDB" id="A0A5A9W0I5"/>
<sequence>MSKAWVERKRLVEYCDDLLQSRRFSDYCPNGLQVEGSQKIGRLVTGVTACQALLDEAVAWQADALLVHHGYFWKGEASAITGIKRQRLATLLTHEINLIAYHLPLDAHAVYGNNARLGKRLGLEVSDSLEPGNPLAIGHLGLLSPSLSLSEFSQRVRLALGREPQVIKGGEHPVRKVAWCTGAAERYIEQAYELGADTYISGEISEPVVHFAREAGIHYIGAGHHATERYGVQALGEHLARHFGLEHRFIDIDNPV</sequence>
<protein>
    <submittedName>
        <fullName evidence="4">Nif3-like dinuclear metal center hexameric protein</fullName>
    </submittedName>
</protein>
<proteinExistence type="inferred from homology"/>
<feature type="binding site" evidence="3">
    <location>
        <position position="228"/>
    </location>
    <ligand>
        <name>a divalent metal cation</name>
        <dbReference type="ChEBI" id="CHEBI:60240"/>
        <label>1</label>
    </ligand>
</feature>
<dbReference type="InterPro" id="IPR036069">
    <property type="entry name" value="DUF34/NIF3_sf"/>
</dbReference>
<dbReference type="Gene3D" id="3.40.1390.30">
    <property type="entry name" value="NIF3 (NGG1p interacting factor 3)-like"/>
    <property type="match status" value="2"/>
</dbReference>
<dbReference type="SUPFAM" id="SSF102705">
    <property type="entry name" value="NIF3 (NGG1p interacting factor 3)-like"/>
    <property type="match status" value="1"/>
</dbReference>
<evidence type="ECO:0000256" key="1">
    <source>
        <dbReference type="ARBA" id="ARBA00006964"/>
    </source>
</evidence>
<comment type="similarity">
    <text evidence="1">Belongs to the GTP cyclohydrolase I type 2/NIF3 family.</text>
</comment>
<keyword evidence="2 3" id="KW-0479">Metal-binding</keyword>
<gene>
    <name evidence="4" type="ORF">E1H14_09840</name>
</gene>
<accession>A0A5A9W0I5</accession>
<dbReference type="PANTHER" id="PTHR13799">
    <property type="entry name" value="NGG1 INTERACTING FACTOR 3"/>
    <property type="match status" value="1"/>
</dbReference>
<dbReference type="Pfam" id="PF01784">
    <property type="entry name" value="DUF34_NIF3"/>
    <property type="match status" value="1"/>
</dbReference>
<evidence type="ECO:0000313" key="5">
    <source>
        <dbReference type="Proteomes" id="UP000325302"/>
    </source>
</evidence>
<organism evidence="4 5">
    <name type="scientific">Nitrincola tapanii</name>
    <dbReference type="NCBI Taxonomy" id="1708751"/>
    <lineage>
        <taxon>Bacteria</taxon>
        <taxon>Pseudomonadati</taxon>
        <taxon>Pseudomonadota</taxon>
        <taxon>Gammaproteobacteria</taxon>
        <taxon>Oceanospirillales</taxon>
        <taxon>Oceanospirillaceae</taxon>
        <taxon>Nitrincola</taxon>
    </lineage>
</organism>
<evidence type="ECO:0000313" key="4">
    <source>
        <dbReference type="EMBL" id="KAA0874072.1"/>
    </source>
</evidence>
<dbReference type="PANTHER" id="PTHR13799:SF14">
    <property type="entry name" value="GTP CYCLOHYDROLASE 1 TYPE 2 HOMOLOG"/>
    <property type="match status" value="1"/>
</dbReference>
<dbReference type="InterPro" id="IPR002678">
    <property type="entry name" value="DUF34/NIF3"/>
</dbReference>
<feature type="binding site" evidence="3">
    <location>
        <position position="106"/>
    </location>
    <ligand>
        <name>a divalent metal cation</name>
        <dbReference type="ChEBI" id="CHEBI:60240"/>
        <label>1</label>
    </ligand>
</feature>
<feature type="binding site" evidence="3">
    <location>
        <position position="68"/>
    </location>
    <ligand>
        <name>a divalent metal cation</name>
        <dbReference type="ChEBI" id="CHEBI:60240"/>
        <label>1</label>
    </ligand>
</feature>
<keyword evidence="5" id="KW-1185">Reference proteome</keyword>
<feature type="binding site" evidence="3">
    <location>
        <position position="69"/>
    </location>
    <ligand>
        <name>a divalent metal cation</name>
        <dbReference type="ChEBI" id="CHEBI:60240"/>
        <label>1</label>
    </ligand>
</feature>
<dbReference type="Proteomes" id="UP000325302">
    <property type="component" value="Unassembled WGS sequence"/>
</dbReference>
<dbReference type="GO" id="GO:0005737">
    <property type="term" value="C:cytoplasm"/>
    <property type="evidence" value="ECO:0007669"/>
    <property type="project" value="TreeGrafter"/>
</dbReference>
<dbReference type="GO" id="GO:0046872">
    <property type="term" value="F:metal ion binding"/>
    <property type="evidence" value="ECO:0007669"/>
    <property type="project" value="UniProtKB-KW"/>
</dbReference>
<dbReference type="EMBL" id="SMRS01000007">
    <property type="protein sequence ID" value="KAA0874072.1"/>
    <property type="molecule type" value="Genomic_DNA"/>
</dbReference>
<comment type="caution">
    <text evidence="4">The sequence shown here is derived from an EMBL/GenBank/DDBJ whole genome shotgun (WGS) entry which is preliminary data.</text>
</comment>
<dbReference type="NCBIfam" id="TIGR00486">
    <property type="entry name" value="YbgI_SA1388"/>
    <property type="match status" value="1"/>
</dbReference>
<name>A0A5A9W0I5_9GAMM</name>
<dbReference type="RefSeq" id="WP_149391304.1">
    <property type="nucleotide sequence ID" value="NZ_SMRS01000007.1"/>
</dbReference>
<dbReference type="OrthoDB" id="9800881at2"/>
<evidence type="ECO:0000256" key="2">
    <source>
        <dbReference type="ARBA" id="ARBA00022723"/>
    </source>
</evidence>